<accession>A0A2K8UGS2</accession>
<dbReference type="KEGG" id="tsy:THSYN_12465"/>
<dbReference type="Proteomes" id="UP000232638">
    <property type="component" value="Chromosome"/>
</dbReference>
<dbReference type="OrthoDB" id="5771171at2"/>
<dbReference type="EMBL" id="CP020370">
    <property type="protein sequence ID" value="AUB84745.1"/>
    <property type="molecule type" value="Genomic_DNA"/>
</dbReference>
<gene>
    <name evidence="1" type="ORF">THSYN_12465</name>
</gene>
<keyword evidence="2" id="KW-1185">Reference proteome</keyword>
<reference evidence="1 2" key="1">
    <citation type="submission" date="2017-03" db="EMBL/GenBank/DDBJ databases">
        <title>Complete genome sequence of Candidatus 'Thiodictyon syntrophicum' sp. nov. strain Cad16T, a photolithoautotroph purple sulfur bacterium isolated from an alpine meromictic lake.</title>
        <authorList>
            <person name="Luedin S.M."/>
            <person name="Pothier J.F."/>
            <person name="Danza F."/>
            <person name="Storelli N."/>
            <person name="Wittwer M."/>
            <person name="Tonolla M."/>
        </authorList>
    </citation>
    <scope>NUCLEOTIDE SEQUENCE [LARGE SCALE GENOMIC DNA]</scope>
    <source>
        <strain evidence="1 2">Cad16T</strain>
    </source>
</reference>
<organism evidence="1 2">
    <name type="scientific">Candidatus Thiodictyon syntrophicum</name>
    <dbReference type="NCBI Taxonomy" id="1166950"/>
    <lineage>
        <taxon>Bacteria</taxon>
        <taxon>Pseudomonadati</taxon>
        <taxon>Pseudomonadota</taxon>
        <taxon>Gammaproteobacteria</taxon>
        <taxon>Chromatiales</taxon>
        <taxon>Chromatiaceae</taxon>
        <taxon>Thiodictyon</taxon>
    </lineage>
</organism>
<evidence type="ECO:0000313" key="2">
    <source>
        <dbReference type="Proteomes" id="UP000232638"/>
    </source>
</evidence>
<dbReference type="Pfam" id="PF25212">
    <property type="entry name" value="HVO_A0114"/>
    <property type="match status" value="1"/>
</dbReference>
<dbReference type="RefSeq" id="WP_100922399.1">
    <property type="nucleotide sequence ID" value="NZ_CP020370.1"/>
</dbReference>
<proteinExistence type="predicted"/>
<sequence length="124" mass="13469">MARKAIVRVAHWTRTKAELADLARRAQTGEALPETDYQLGFASAAQLFDELTPARLAMLDRLKGLGPVSIVALAGHLARDSRQVQIDIAKLLDLALVEQDATGLVCVPWDEIQIQVTLARAKAA</sequence>
<protein>
    <submittedName>
        <fullName evidence="1">Uncharacterized protein</fullName>
    </submittedName>
</protein>
<dbReference type="AlphaFoldDB" id="A0A2K8UGS2"/>
<evidence type="ECO:0000313" key="1">
    <source>
        <dbReference type="EMBL" id="AUB84745.1"/>
    </source>
</evidence>
<name>A0A2K8UGS2_9GAMM</name>